<evidence type="ECO:0000256" key="7">
    <source>
        <dbReference type="ARBA" id="ARBA00049442"/>
    </source>
</evidence>
<dbReference type="Gene3D" id="3.40.50.10860">
    <property type="entry name" value="Leucine Dehydrogenase, chain A, domain 1"/>
    <property type="match status" value="1"/>
</dbReference>
<dbReference type="Gene3D" id="3.40.50.720">
    <property type="entry name" value="NAD(P)-binding Rossmann-like Domain"/>
    <property type="match status" value="1"/>
</dbReference>
<evidence type="ECO:0000256" key="2">
    <source>
        <dbReference type="ARBA" id="ARBA00012962"/>
    </source>
</evidence>
<dbReference type="NCBIfam" id="TIGR00507">
    <property type="entry name" value="aroE"/>
    <property type="match status" value="1"/>
</dbReference>
<accession>A0A4V3CVZ4</accession>
<dbReference type="AlphaFoldDB" id="A0A4V3CVZ4"/>
<keyword evidence="4 8" id="KW-0521">NADP</keyword>
<evidence type="ECO:0000259" key="11">
    <source>
        <dbReference type="Pfam" id="PF18317"/>
    </source>
</evidence>
<evidence type="ECO:0000256" key="3">
    <source>
        <dbReference type="ARBA" id="ARBA00022605"/>
    </source>
</evidence>
<dbReference type="GO" id="GO:0019632">
    <property type="term" value="P:shikimate metabolic process"/>
    <property type="evidence" value="ECO:0007669"/>
    <property type="project" value="InterPro"/>
</dbReference>
<dbReference type="InterPro" id="IPR011342">
    <property type="entry name" value="Shikimate_DH"/>
</dbReference>
<dbReference type="Pfam" id="PF08501">
    <property type="entry name" value="Shikimate_dh_N"/>
    <property type="match status" value="1"/>
</dbReference>
<proteinExistence type="inferred from homology"/>
<reference evidence="12 13" key="1">
    <citation type="submission" date="2019-03" db="EMBL/GenBank/DDBJ databases">
        <title>Genomic Encyclopedia of Type Strains, Phase IV (KMG-IV): sequencing the most valuable type-strain genomes for metagenomic binning, comparative biology and taxonomic classification.</title>
        <authorList>
            <person name="Goeker M."/>
        </authorList>
    </citation>
    <scope>NUCLEOTIDE SEQUENCE [LARGE SCALE GENOMIC DNA]</scope>
    <source>
        <strain evidence="12 13">DSM 102969</strain>
    </source>
</reference>
<feature type="domain" description="Shikimate dehydrogenase substrate binding N-terminal" evidence="10">
    <location>
        <begin position="6"/>
        <end position="88"/>
    </location>
</feature>
<evidence type="ECO:0000313" key="13">
    <source>
        <dbReference type="Proteomes" id="UP000294547"/>
    </source>
</evidence>
<feature type="binding site" evidence="8">
    <location>
        <begin position="14"/>
        <end position="16"/>
    </location>
    <ligand>
        <name>shikimate</name>
        <dbReference type="ChEBI" id="CHEBI:36208"/>
    </ligand>
</feature>
<dbReference type="EC" id="1.1.1.25" evidence="2 8"/>
<sequence length="272" mass="28431">MRKAGVVGWPITHSRSPLIHGHWLAVHGIDGAYDRIPVEPDRAEAFFADFAASGLVGANVTIPYKEVAAAHACNLDPVAARLGAANTLWIEDGVLCAGNTDVAGFLGNLDDRAPGWDADPGVALVLGAGGAAKAVVDGLVGRGFRVEIANRTLARAEDLAARYPGHVGAHFLSEANRFVADAGLLVNTTSLGMKGEGDVDLDVGRCAAESIACDIVYVPLETPFLARAQAAGLRTVDGLGMLLHQAVPGFERWFGVRPTVTPELRALVEADL</sequence>
<dbReference type="GO" id="GO:0004764">
    <property type="term" value="F:shikimate 3-dehydrogenase (NADP+) activity"/>
    <property type="evidence" value="ECO:0007669"/>
    <property type="project" value="UniProtKB-UniRule"/>
</dbReference>
<protein>
    <recommendedName>
        <fullName evidence="2 8">Shikimate dehydrogenase (NADP(+))</fullName>
        <shortName evidence="8">SDH</shortName>
        <ecNumber evidence="2 8">1.1.1.25</ecNumber>
    </recommendedName>
</protein>
<dbReference type="InterPro" id="IPR006151">
    <property type="entry name" value="Shikm_DH/Glu-tRNA_Rdtase"/>
</dbReference>
<dbReference type="GO" id="GO:0008652">
    <property type="term" value="P:amino acid biosynthetic process"/>
    <property type="evidence" value="ECO:0007669"/>
    <property type="project" value="UniProtKB-KW"/>
</dbReference>
<evidence type="ECO:0000256" key="1">
    <source>
        <dbReference type="ARBA" id="ARBA00004871"/>
    </source>
</evidence>
<gene>
    <name evidence="8" type="primary">aroE</name>
    <name evidence="12" type="ORF">EDD54_2955</name>
</gene>
<evidence type="ECO:0000259" key="9">
    <source>
        <dbReference type="Pfam" id="PF01488"/>
    </source>
</evidence>
<dbReference type="InterPro" id="IPR022893">
    <property type="entry name" value="Shikimate_DH_fam"/>
</dbReference>
<dbReference type="OrthoDB" id="9792692at2"/>
<evidence type="ECO:0000256" key="8">
    <source>
        <dbReference type="HAMAP-Rule" id="MF_00222"/>
    </source>
</evidence>
<dbReference type="Proteomes" id="UP000294547">
    <property type="component" value="Unassembled WGS sequence"/>
</dbReference>
<feature type="binding site" evidence="8">
    <location>
        <position position="245"/>
    </location>
    <ligand>
        <name>shikimate</name>
        <dbReference type="ChEBI" id="CHEBI:36208"/>
    </ligand>
</feature>
<dbReference type="InterPro" id="IPR041121">
    <property type="entry name" value="SDH_C"/>
</dbReference>
<evidence type="ECO:0000256" key="6">
    <source>
        <dbReference type="ARBA" id="ARBA00023141"/>
    </source>
</evidence>
<keyword evidence="6 8" id="KW-0057">Aromatic amino acid biosynthesis</keyword>
<comment type="similarity">
    <text evidence="8">Belongs to the shikimate dehydrogenase family.</text>
</comment>
<feature type="binding site" evidence="8">
    <location>
        <position position="217"/>
    </location>
    <ligand>
        <name>shikimate</name>
        <dbReference type="ChEBI" id="CHEBI:36208"/>
    </ligand>
</feature>
<feature type="active site" description="Proton acceptor" evidence="8">
    <location>
        <position position="65"/>
    </location>
</feature>
<dbReference type="Pfam" id="PF18317">
    <property type="entry name" value="SDH_C"/>
    <property type="match status" value="1"/>
</dbReference>
<feature type="binding site" evidence="8">
    <location>
        <position position="101"/>
    </location>
    <ligand>
        <name>shikimate</name>
        <dbReference type="ChEBI" id="CHEBI:36208"/>
    </ligand>
</feature>
<dbReference type="UniPathway" id="UPA00053">
    <property type="reaction ID" value="UER00087"/>
</dbReference>
<evidence type="ECO:0000313" key="12">
    <source>
        <dbReference type="EMBL" id="TDP84348.1"/>
    </source>
</evidence>
<dbReference type="GO" id="GO:0009073">
    <property type="term" value="P:aromatic amino acid family biosynthetic process"/>
    <property type="evidence" value="ECO:0007669"/>
    <property type="project" value="UniProtKB-KW"/>
</dbReference>
<evidence type="ECO:0000259" key="10">
    <source>
        <dbReference type="Pfam" id="PF08501"/>
    </source>
</evidence>
<dbReference type="EMBL" id="SNXY01000008">
    <property type="protein sequence ID" value="TDP84348.1"/>
    <property type="molecule type" value="Genomic_DNA"/>
</dbReference>
<keyword evidence="5 8" id="KW-0560">Oxidoreductase</keyword>
<dbReference type="GO" id="GO:0005829">
    <property type="term" value="C:cytosol"/>
    <property type="evidence" value="ECO:0007669"/>
    <property type="project" value="TreeGrafter"/>
</dbReference>
<comment type="subunit">
    <text evidence="8">Homodimer.</text>
</comment>
<dbReference type="InterPro" id="IPR036291">
    <property type="entry name" value="NAD(P)-bd_dom_sf"/>
</dbReference>
<feature type="binding site" evidence="8">
    <location>
        <position position="86"/>
    </location>
    <ligand>
        <name>shikimate</name>
        <dbReference type="ChEBI" id="CHEBI:36208"/>
    </ligand>
</feature>
<dbReference type="Pfam" id="PF01488">
    <property type="entry name" value="Shikimate_DH"/>
    <property type="match status" value="1"/>
</dbReference>
<evidence type="ECO:0000256" key="4">
    <source>
        <dbReference type="ARBA" id="ARBA00022857"/>
    </source>
</evidence>
<evidence type="ECO:0000256" key="5">
    <source>
        <dbReference type="ARBA" id="ARBA00023002"/>
    </source>
</evidence>
<dbReference type="SUPFAM" id="SSF53223">
    <property type="entry name" value="Aminoacid dehydrogenase-like, N-terminal domain"/>
    <property type="match status" value="1"/>
</dbReference>
<dbReference type="PANTHER" id="PTHR21089">
    <property type="entry name" value="SHIKIMATE DEHYDROGENASE"/>
    <property type="match status" value="1"/>
</dbReference>
<feature type="binding site" evidence="8">
    <location>
        <begin position="127"/>
        <end position="131"/>
    </location>
    <ligand>
        <name>NADP(+)</name>
        <dbReference type="ChEBI" id="CHEBI:58349"/>
    </ligand>
</feature>
<feature type="domain" description="SDH C-terminal" evidence="11">
    <location>
        <begin position="238"/>
        <end position="258"/>
    </location>
</feature>
<comment type="pathway">
    <text evidence="1 8">Metabolic intermediate biosynthesis; chorismate biosynthesis; chorismate from D-erythrose 4-phosphate and phosphoenolpyruvate: step 4/7.</text>
</comment>
<dbReference type="InterPro" id="IPR013708">
    <property type="entry name" value="Shikimate_DH-bd_N"/>
</dbReference>
<dbReference type="CDD" id="cd01065">
    <property type="entry name" value="NAD_bind_Shikimate_DH"/>
    <property type="match status" value="1"/>
</dbReference>
<dbReference type="RefSeq" id="WP_126540357.1">
    <property type="nucleotide sequence ID" value="NZ_BSPM01000002.1"/>
</dbReference>
<dbReference type="HAMAP" id="MF_00222">
    <property type="entry name" value="Shikimate_DH_AroE"/>
    <property type="match status" value="1"/>
</dbReference>
<feature type="binding site" evidence="8">
    <location>
        <position position="61"/>
    </location>
    <ligand>
        <name>shikimate</name>
        <dbReference type="ChEBI" id="CHEBI:36208"/>
    </ligand>
</feature>
<dbReference type="GO" id="GO:0050661">
    <property type="term" value="F:NADP binding"/>
    <property type="evidence" value="ECO:0007669"/>
    <property type="project" value="InterPro"/>
</dbReference>
<comment type="caution">
    <text evidence="12">The sequence shown here is derived from an EMBL/GenBank/DDBJ whole genome shotgun (WGS) entry which is preliminary data.</text>
</comment>
<dbReference type="SUPFAM" id="SSF51735">
    <property type="entry name" value="NAD(P)-binding Rossmann-fold domains"/>
    <property type="match status" value="1"/>
</dbReference>
<comment type="caution">
    <text evidence="8">Lacks conserved residue(s) required for the propagation of feature annotation.</text>
</comment>
<keyword evidence="3 8" id="KW-0028">Amino-acid biosynthesis</keyword>
<name>A0A4V3CVZ4_9HYPH</name>
<organism evidence="12 13">
    <name type="scientific">Oharaeibacter diazotrophicus</name>
    <dbReference type="NCBI Taxonomy" id="1920512"/>
    <lineage>
        <taxon>Bacteria</taxon>
        <taxon>Pseudomonadati</taxon>
        <taxon>Pseudomonadota</taxon>
        <taxon>Alphaproteobacteria</taxon>
        <taxon>Hyphomicrobiales</taxon>
        <taxon>Pleomorphomonadaceae</taxon>
        <taxon>Oharaeibacter</taxon>
    </lineage>
</organism>
<dbReference type="InterPro" id="IPR046346">
    <property type="entry name" value="Aminoacid_DH-like_N_sf"/>
</dbReference>
<comment type="catalytic activity">
    <reaction evidence="7 8">
        <text>shikimate + NADP(+) = 3-dehydroshikimate + NADPH + H(+)</text>
        <dbReference type="Rhea" id="RHEA:17737"/>
        <dbReference type="ChEBI" id="CHEBI:15378"/>
        <dbReference type="ChEBI" id="CHEBI:16630"/>
        <dbReference type="ChEBI" id="CHEBI:36208"/>
        <dbReference type="ChEBI" id="CHEBI:57783"/>
        <dbReference type="ChEBI" id="CHEBI:58349"/>
        <dbReference type="EC" id="1.1.1.25"/>
    </reaction>
</comment>
<feature type="binding site" evidence="8">
    <location>
        <position position="238"/>
    </location>
    <ligand>
        <name>NADP(+)</name>
        <dbReference type="ChEBI" id="CHEBI:58349"/>
    </ligand>
</feature>
<keyword evidence="13" id="KW-1185">Reference proteome</keyword>
<feature type="binding site" evidence="8">
    <location>
        <position position="215"/>
    </location>
    <ligand>
        <name>NADP(+)</name>
        <dbReference type="ChEBI" id="CHEBI:58349"/>
    </ligand>
</feature>
<comment type="function">
    <text evidence="8">Involved in the biosynthesis of the chorismate, which leads to the biosynthesis of aromatic amino acids. Catalyzes the reversible NADPH linked reduction of 3-dehydroshikimate (DHSA) to yield shikimate (SA).</text>
</comment>
<dbReference type="GO" id="GO:0009423">
    <property type="term" value="P:chorismate biosynthetic process"/>
    <property type="evidence" value="ECO:0007669"/>
    <property type="project" value="UniProtKB-UniRule"/>
</dbReference>
<dbReference type="NCBIfam" id="NF001312">
    <property type="entry name" value="PRK00258.1-4"/>
    <property type="match status" value="1"/>
</dbReference>
<dbReference type="PANTHER" id="PTHR21089:SF1">
    <property type="entry name" value="BIFUNCTIONAL 3-DEHYDROQUINATE DEHYDRATASE_SHIKIMATE DEHYDROGENASE, CHLOROPLASTIC"/>
    <property type="match status" value="1"/>
</dbReference>
<feature type="domain" description="Quinate/shikimate 5-dehydrogenase/glutamyl-tRNA reductase" evidence="9">
    <location>
        <begin position="123"/>
        <end position="190"/>
    </location>
</feature>
<feature type="binding site" evidence="8">
    <location>
        <begin position="150"/>
        <end position="155"/>
    </location>
    <ligand>
        <name>NADP(+)</name>
        <dbReference type="ChEBI" id="CHEBI:58349"/>
    </ligand>
</feature>